<dbReference type="InterPro" id="IPR027417">
    <property type="entry name" value="P-loop_NTPase"/>
</dbReference>
<name>A0A8J4WFL7_9TREM</name>
<evidence type="ECO:0000313" key="6">
    <source>
        <dbReference type="Proteomes" id="UP000748531"/>
    </source>
</evidence>
<proteinExistence type="inferred from homology"/>
<dbReference type="OrthoDB" id="775260at2759"/>
<keyword evidence="2" id="KW-0808">Transferase</keyword>
<dbReference type="Pfam" id="PF01715">
    <property type="entry name" value="IPPT"/>
    <property type="match status" value="1"/>
</dbReference>
<dbReference type="InterPro" id="IPR036236">
    <property type="entry name" value="Znf_C2H2_sf"/>
</dbReference>
<organism evidence="5 6">
    <name type="scientific">Paragonimus heterotremus</name>
    <dbReference type="NCBI Taxonomy" id="100268"/>
    <lineage>
        <taxon>Eukaryota</taxon>
        <taxon>Metazoa</taxon>
        <taxon>Spiralia</taxon>
        <taxon>Lophotrochozoa</taxon>
        <taxon>Platyhelminthes</taxon>
        <taxon>Trematoda</taxon>
        <taxon>Digenea</taxon>
        <taxon>Plagiorchiida</taxon>
        <taxon>Troglotremata</taxon>
        <taxon>Troglotrematidae</taxon>
        <taxon>Paragonimus</taxon>
    </lineage>
</organism>
<protein>
    <submittedName>
        <fullName evidence="5">tRNA dimethylallyltransferase</fullName>
    </submittedName>
</protein>
<reference evidence="5" key="1">
    <citation type="submission" date="2019-05" db="EMBL/GenBank/DDBJ databases">
        <title>Annotation for the trematode Paragonimus heterotremus.</title>
        <authorList>
            <person name="Choi Y.-J."/>
        </authorList>
    </citation>
    <scope>NUCLEOTIDE SEQUENCE</scope>
    <source>
        <strain evidence="5">LC</strain>
    </source>
</reference>
<dbReference type="Gene3D" id="1.10.20.140">
    <property type="match status" value="1"/>
</dbReference>
<accession>A0A8J4WFL7</accession>
<dbReference type="PANTHER" id="PTHR11088">
    <property type="entry name" value="TRNA DIMETHYLALLYLTRANSFERASE"/>
    <property type="match status" value="1"/>
</dbReference>
<dbReference type="GO" id="GO:0005739">
    <property type="term" value="C:mitochondrion"/>
    <property type="evidence" value="ECO:0007669"/>
    <property type="project" value="TreeGrafter"/>
</dbReference>
<keyword evidence="4" id="KW-0067">ATP-binding</keyword>
<dbReference type="Gene3D" id="3.40.50.300">
    <property type="entry name" value="P-loop containing nucleotide triphosphate hydrolases"/>
    <property type="match status" value="1"/>
</dbReference>
<comment type="caution">
    <text evidence="5">The sequence shown here is derived from an EMBL/GenBank/DDBJ whole genome shotgun (WGS) entry which is preliminary data.</text>
</comment>
<dbReference type="EMBL" id="LUCH01005279">
    <property type="protein sequence ID" value="KAF5398199.1"/>
    <property type="molecule type" value="Genomic_DNA"/>
</dbReference>
<dbReference type="InterPro" id="IPR039657">
    <property type="entry name" value="Dimethylallyltransferase"/>
</dbReference>
<evidence type="ECO:0000256" key="2">
    <source>
        <dbReference type="ARBA" id="ARBA00022679"/>
    </source>
</evidence>
<evidence type="ECO:0000256" key="1">
    <source>
        <dbReference type="ARBA" id="ARBA00005842"/>
    </source>
</evidence>
<dbReference type="GO" id="GO:0005524">
    <property type="term" value="F:ATP binding"/>
    <property type="evidence" value="ECO:0007669"/>
    <property type="project" value="UniProtKB-KW"/>
</dbReference>
<dbReference type="SUPFAM" id="SSF57667">
    <property type="entry name" value="beta-beta-alpha zinc fingers"/>
    <property type="match status" value="1"/>
</dbReference>
<evidence type="ECO:0000313" key="5">
    <source>
        <dbReference type="EMBL" id="KAF5398199.1"/>
    </source>
</evidence>
<dbReference type="GO" id="GO:0006400">
    <property type="term" value="P:tRNA modification"/>
    <property type="evidence" value="ECO:0007669"/>
    <property type="project" value="TreeGrafter"/>
</dbReference>
<comment type="similarity">
    <text evidence="1">Belongs to the IPP transferase family.</text>
</comment>
<evidence type="ECO:0000256" key="3">
    <source>
        <dbReference type="ARBA" id="ARBA00022741"/>
    </source>
</evidence>
<sequence length="374" mass="42492">MPILVGGTHYYLEAILWSDFLAACTSSNEEGESMNIQLPSEMSDCYTLLQKLNPQVASQLHPNNARKVRKALREVLLSSSKQPSTSMRDEVEFGYPRNRSYHPRYPDETLILWVDCDLAVLDARLDSRVDNMVRTGLIHELDLFLKNYFTEPEFSKSDQARSDQLNRLFTETCSVNDPSGRRGILQTIGFKEFADYLSLPPGSAERESREGQQMLTAAIEKIKWITNRFLRRPEFGCIPVYRLDVTESMKSTTGLSADSWDVNILAPACRLVYDHLVDSGALAQFVIGDLARLNTLLDLCPPSARPRPCDLLPMRDESAHIGAGFSGDSPFSCTICGSRLFFRRADFEEHMRSRSHQKRISKLRRRQLINSIKC</sequence>
<dbReference type="PANTHER" id="PTHR11088:SF89">
    <property type="entry name" value="TRNA DIMETHYLALLYLTRANSFERASE"/>
    <property type="match status" value="1"/>
</dbReference>
<dbReference type="Proteomes" id="UP000748531">
    <property type="component" value="Unassembled WGS sequence"/>
</dbReference>
<gene>
    <name evidence="5" type="ORF">PHET_08209</name>
</gene>
<evidence type="ECO:0000256" key="4">
    <source>
        <dbReference type="ARBA" id="ARBA00022840"/>
    </source>
</evidence>
<keyword evidence="3" id="KW-0547">Nucleotide-binding</keyword>
<dbReference type="AlphaFoldDB" id="A0A8J4WFL7"/>
<keyword evidence="6" id="KW-1185">Reference proteome</keyword>
<dbReference type="GO" id="GO:0052381">
    <property type="term" value="F:tRNA dimethylallyltransferase activity"/>
    <property type="evidence" value="ECO:0007669"/>
    <property type="project" value="TreeGrafter"/>
</dbReference>